<dbReference type="Proteomes" id="UP001497522">
    <property type="component" value="Chromosome 5"/>
</dbReference>
<protein>
    <submittedName>
        <fullName evidence="2">Uncharacterized protein</fullName>
    </submittedName>
</protein>
<organism evidence="2 3">
    <name type="scientific">Sphagnum jensenii</name>
    <dbReference type="NCBI Taxonomy" id="128206"/>
    <lineage>
        <taxon>Eukaryota</taxon>
        <taxon>Viridiplantae</taxon>
        <taxon>Streptophyta</taxon>
        <taxon>Embryophyta</taxon>
        <taxon>Bryophyta</taxon>
        <taxon>Sphagnophytina</taxon>
        <taxon>Sphagnopsida</taxon>
        <taxon>Sphagnales</taxon>
        <taxon>Sphagnaceae</taxon>
        <taxon>Sphagnum</taxon>
    </lineage>
</organism>
<name>A0ABP1BLZ7_9BRYO</name>
<evidence type="ECO:0000313" key="3">
    <source>
        <dbReference type="Proteomes" id="UP001497522"/>
    </source>
</evidence>
<keyword evidence="3" id="KW-1185">Reference proteome</keyword>
<proteinExistence type="predicted"/>
<evidence type="ECO:0000313" key="2">
    <source>
        <dbReference type="EMBL" id="CAK9876831.1"/>
    </source>
</evidence>
<dbReference type="EMBL" id="OZ023706">
    <property type="protein sequence ID" value="CAK9876831.1"/>
    <property type="molecule type" value="Genomic_DNA"/>
</dbReference>
<feature type="region of interest" description="Disordered" evidence="1">
    <location>
        <begin position="23"/>
        <end position="51"/>
    </location>
</feature>
<reference evidence="2" key="1">
    <citation type="submission" date="2024-03" db="EMBL/GenBank/DDBJ databases">
        <authorList>
            <consortium name="ELIXIR-Norway"/>
            <consortium name="Elixir Norway"/>
        </authorList>
    </citation>
    <scope>NUCLEOTIDE SEQUENCE</scope>
</reference>
<gene>
    <name evidence="2" type="ORF">CSSPJE1EN2_LOCUS18873</name>
</gene>
<sequence length="91" mass="10964">MVMSGDGLQFHVVQFVAKQLNAETKKPDKERSERRDARQWTRRRKASQTFRDRRLPSHFSVDEELRIVFVIRNRVEMRLCLRHELARRIGS</sequence>
<feature type="compositionally biased region" description="Basic and acidic residues" evidence="1">
    <location>
        <begin position="23"/>
        <end position="39"/>
    </location>
</feature>
<evidence type="ECO:0000256" key="1">
    <source>
        <dbReference type="SAM" id="MobiDB-lite"/>
    </source>
</evidence>
<accession>A0ABP1BLZ7</accession>